<evidence type="ECO:0000313" key="1">
    <source>
        <dbReference type="EMBL" id="KAB1631368.1"/>
    </source>
</evidence>
<dbReference type="AlphaFoldDB" id="A0A7C8BMT2"/>
<accession>A0A7C8BMT2</accession>
<name>A0A7C8BMT2_9MICO</name>
<sequence length="309" mass="33616">MADPVNRVHAIVLFSSDHDSDLIRQSFHSWPAKAADVTAIVADPAAPLVGLPDATRVIRAEPTQLLACLHEVAESIRDEFVLLHDGRTLWREWLPAELRRALADNPDWGAVAAQTTFTFERSGGSDSSFRVLPSADGVDPLEKDIVTKPAHIERRLIQPSATLVRGSVFKEALAEANPANALYWGIALLRQGTVGRLVKSGVPGAEITLRGENLSDYASELAQDTAHVSGAVLSEVVHHTQLEILNRVATILDSTETLIAEVNDTKRILLERTTPEGGLSIPARVRLGVKRRIRQLATIVGDTVRKVGR</sequence>
<gene>
    <name evidence="1" type="ORF">F8O02_08355</name>
</gene>
<dbReference type="RefSeq" id="WP_158036784.1">
    <property type="nucleotide sequence ID" value="NZ_BAAAZV010000020.1"/>
</dbReference>
<protein>
    <submittedName>
        <fullName evidence="1">Uncharacterized protein</fullName>
    </submittedName>
</protein>
<keyword evidence="2" id="KW-1185">Reference proteome</keyword>
<dbReference type="Proteomes" id="UP000481339">
    <property type="component" value="Unassembled WGS sequence"/>
</dbReference>
<reference evidence="1 2" key="1">
    <citation type="submission" date="2019-09" db="EMBL/GenBank/DDBJ databases">
        <title>Phylogeny of genus Pseudoclavibacter and closely related genus.</title>
        <authorList>
            <person name="Li Y."/>
        </authorList>
    </citation>
    <scope>NUCLEOTIDE SEQUENCE [LARGE SCALE GENOMIC DNA]</scope>
    <source>
        <strain evidence="1 2">JCM 16921</strain>
    </source>
</reference>
<organism evidence="1 2">
    <name type="scientific">Pseudoclavibacter caeni</name>
    <dbReference type="NCBI Taxonomy" id="908846"/>
    <lineage>
        <taxon>Bacteria</taxon>
        <taxon>Bacillati</taxon>
        <taxon>Actinomycetota</taxon>
        <taxon>Actinomycetes</taxon>
        <taxon>Micrococcales</taxon>
        <taxon>Microbacteriaceae</taxon>
        <taxon>Pseudoclavibacter</taxon>
    </lineage>
</organism>
<evidence type="ECO:0000313" key="2">
    <source>
        <dbReference type="Proteomes" id="UP000481339"/>
    </source>
</evidence>
<comment type="caution">
    <text evidence="1">The sequence shown here is derived from an EMBL/GenBank/DDBJ whole genome shotgun (WGS) entry which is preliminary data.</text>
</comment>
<dbReference type="EMBL" id="WBKA01000007">
    <property type="protein sequence ID" value="KAB1631368.1"/>
    <property type="molecule type" value="Genomic_DNA"/>
</dbReference>
<proteinExistence type="predicted"/>